<dbReference type="CDD" id="cd03258">
    <property type="entry name" value="ABC_MetN_methionine_transporter"/>
    <property type="match status" value="1"/>
</dbReference>
<proteinExistence type="inferred from homology"/>
<dbReference type="GO" id="GO:0006865">
    <property type="term" value="P:amino acid transport"/>
    <property type="evidence" value="ECO:0007669"/>
    <property type="project" value="UniProtKB-KW"/>
</dbReference>
<reference evidence="10 11" key="1">
    <citation type="submission" date="2019-08" db="EMBL/GenBank/DDBJ databases">
        <title>Calorimonas adulescens gen. nov., sp. nov., an anaerobic thermophilic bacterium from Sakhalin hot spring.</title>
        <authorList>
            <person name="Khomyakova M.A."/>
            <person name="Merkel A.Y."/>
            <person name="Novikov A."/>
            <person name="Bonch-Osmolovskaya E.A."/>
            <person name="Slobodkin A.I."/>
        </authorList>
    </citation>
    <scope>NUCLEOTIDE SEQUENCE [LARGE SCALE GENOMIC DNA]</scope>
    <source>
        <strain evidence="10 11">A05MB</strain>
    </source>
</reference>
<dbReference type="Gene3D" id="3.40.50.300">
    <property type="entry name" value="P-loop containing nucleotide triphosphate hydrolases"/>
    <property type="match status" value="1"/>
</dbReference>
<dbReference type="Pfam" id="PF09383">
    <property type="entry name" value="NIL"/>
    <property type="match status" value="1"/>
</dbReference>
<dbReference type="SMART" id="SM00382">
    <property type="entry name" value="AAA"/>
    <property type="match status" value="1"/>
</dbReference>
<evidence type="ECO:0000256" key="5">
    <source>
        <dbReference type="ARBA" id="ARBA00022840"/>
    </source>
</evidence>
<dbReference type="InterPro" id="IPR045865">
    <property type="entry name" value="ACT-like_dom_sf"/>
</dbReference>
<dbReference type="GO" id="GO:0005886">
    <property type="term" value="C:plasma membrane"/>
    <property type="evidence" value="ECO:0007669"/>
    <property type="project" value="UniProtKB-ARBA"/>
</dbReference>
<dbReference type="PANTHER" id="PTHR43166">
    <property type="entry name" value="AMINO ACID IMPORT ATP-BINDING PROTEIN"/>
    <property type="match status" value="1"/>
</dbReference>
<dbReference type="SMART" id="SM00930">
    <property type="entry name" value="NIL"/>
    <property type="match status" value="1"/>
</dbReference>
<evidence type="ECO:0000256" key="6">
    <source>
        <dbReference type="ARBA" id="ARBA00022967"/>
    </source>
</evidence>
<dbReference type="InterPro" id="IPR018449">
    <property type="entry name" value="NIL_domain"/>
</dbReference>
<dbReference type="PROSITE" id="PS00211">
    <property type="entry name" value="ABC_TRANSPORTER_1"/>
    <property type="match status" value="1"/>
</dbReference>
<gene>
    <name evidence="10" type="ORF">FWJ32_08085</name>
</gene>
<dbReference type="InterPro" id="IPR017871">
    <property type="entry name" value="ABC_transporter-like_CS"/>
</dbReference>
<dbReference type="SUPFAM" id="SSF52540">
    <property type="entry name" value="P-loop containing nucleoside triphosphate hydrolases"/>
    <property type="match status" value="1"/>
</dbReference>
<dbReference type="GO" id="GO:0016887">
    <property type="term" value="F:ATP hydrolysis activity"/>
    <property type="evidence" value="ECO:0007669"/>
    <property type="project" value="InterPro"/>
</dbReference>
<evidence type="ECO:0000256" key="2">
    <source>
        <dbReference type="ARBA" id="ARBA00022448"/>
    </source>
</evidence>
<keyword evidence="8" id="KW-0472">Membrane</keyword>
<evidence type="ECO:0000256" key="7">
    <source>
        <dbReference type="ARBA" id="ARBA00022970"/>
    </source>
</evidence>
<keyword evidence="3" id="KW-1003">Cell membrane</keyword>
<dbReference type="FunFam" id="3.40.50.300:FF:000056">
    <property type="entry name" value="Cell division ATP-binding protein FtsE"/>
    <property type="match status" value="1"/>
</dbReference>
<organism evidence="10 11">
    <name type="scientific">Calorimonas adulescens</name>
    <dbReference type="NCBI Taxonomy" id="2606906"/>
    <lineage>
        <taxon>Bacteria</taxon>
        <taxon>Bacillati</taxon>
        <taxon>Bacillota</taxon>
        <taxon>Clostridia</taxon>
        <taxon>Thermoanaerobacterales</taxon>
        <taxon>Thermoanaerobacteraceae</taxon>
        <taxon>Calorimonas</taxon>
    </lineage>
</organism>
<protein>
    <submittedName>
        <fullName evidence="10">Methionine ABC transporter ATP-binding protein</fullName>
    </submittedName>
</protein>
<keyword evidence="5 10" id="KW-0067">ATP-binding</keyword>
<keyword evidence="2" id="KW-0813">Transport</keyword>
<dbReference type="Pfam" id="PF00005">
    <property type="entry name" value="ABC_tran"/>
    <property type="match status" value="1"/>
</dbReference>
<dbReference type="InterPro" id="IPR041701">
    <property type="entry name" value="MetN_ABC"/>
</dbReference>
<dbReference type="GO" id="GO:0005524">
    <property type="term" value="F:ATP binding"/>
    <property type="evidence" value="ECO:0007669"/>
    <property type="project" value="UniProtKB-KW"/>
</dbReference>
<evidence type="ECO:0000313" key="11">
    <source>
        <dbReference type="Proteomes" id="UP000322976"/>
    </source>
</evidence>
<dbReference type="Gene3D" id="3.30.70.260">
    <property type="match status" value="1"/>
</dbReference>
<keyword evidence="4" id="KW-0547">Nucleotide-binding</keyword>
<dbReference type="InterPro" id="IPR003439">
    <property type="entry name" value="ABC_transporter-like_ATP-bd"/>
</dbReference>
<sequence>MILIKNLTKVYRTENESITALKNINLEINDGEIFGIMGLSGAGKSSLIRCINRLEEPTEGTIEINGQDIMSLNNKELREMRKKIGMIFQHFNLLSNKTVYENIAFPMEISGVSKDVIDKRIKELLDMVGLADKKDSYPSQLSGGQKQRVGIARALANGPTLLLSDEATSALDPQTTSQILSLLKEINKRLNLTIIVITHQMDVIKEICDRVAVLNAGELVEVGNVVDIFSQPSSQITKKFVGIEEGMPDSIIDYDRGMVVKVLFIGKSAREPVISHLIKTFDVDVNILSGNIQHIHGETIGNLVIGLEGQADKINNAVEWLKNQGLKIEVLK</sequence>
<dbReference type="InterPro" id="IPR003593">
    <property type="entry name" value="AAA+_ATPase"/>
</dbReference>
<comment type="caution">
    <text evidence="10">The sequence shown here is derived from an EMBL/GenBank/DDBJ whole genome shotgun (WGS) entry which is preliminary data.</text>
</comment>
<keyword evidence="7" id="KW-0029">Amino-acid transport</keyword>
<evidence type="ECO:0000259" key="9">
    <source>
        <dbReference type="PROSITE" id="PS50893"/>
    </source>
</evidence>
<dbReference type="EMBL" id="VTPS01000011">
    <property type="protein sequence ID" value="TZE81695.1"/>
    <property type="molecule type" value="Genomic_DNA"/>
</dbReference>
<evidence type="ECO:0000256" key="1">
    <source>
        <dbReference type="ARBA" id="ARBA00005417"/>
    </source>
</evidence>
<dbReference type="Proteomes" id="UP000322976">
    <property type="component" value="Unassembled WGS sequence"/>
</dbReference>
<dbReference type="PANTHER" id="PTHR43166:SF30">
    <property type="entry name" value="METHIONINE IMPORT ATP-BINDING PROTEIN METN"/>
    <property type="match status" value="1"/>
</dbReference>
<name>A0A5D8QAB1_9THEO</name>
<accession>A0A5D8QAB1</accession>
<evidence type="ECO:0000256" key="8">
    <source>
        <dbReference type="ARBA" id="ARBA00023136"/>
    </source>
</evidence>
<evidence type="ECO:0000256" key="4">
    <source>
        <dbReference type="ARBA" id="ARBA00022741"/>
    </source>
</evidence>
<dbReference type="InterPro" id="IPR027417">
    <property type="entry name" value="P-loop_NTPase"/>
</dbReference>
<evidence type="ECO:0000313" key="10">
    <source>
        <dbReference type="EMBL" id="TZE81695.1"/>
    </source>
</evidence>
<feature type="domain" description="ABC transporter" evidence="9">
    <location>
        <begin position="2"/>
        <end position="241"/>
    </location>
</feature>
<dbReference type="AlphaFoldDB" id="A0A5D8QAB1"/>
<dbReference type="RefSeq" id="WP_149545458.1">
    <property type="nucleotide sequence ID" value="NZ_VTPS01000011.1"/>
</dbReference>
<keyword evidence="6" id="KW-1278">Translocase</keyword>
<comment type="similarity">
    <text evidence="1">Belongs to the ABC transporter superfamily.</text>
</comment>
<keyword evidence="11" id="KW-1185">Reference proteome</keyword>
<dbReference type="PROSITE" id="PS50893">
    <property type="entry name" value="ABC_TRANSPORTER_2"/>
    <property type="match status" value="1"/>
</dbReference>
<dbReference type="InterPro" id="IPR050086">
    <property type="entry name" value="MetN_ABC_transporter-like"/>
</dbReference>
<evidence type="ECO:0000256" key="3">
    <source>
        <dbReference type="ARBA" id="ARBA00022475"/>
    </source>
</evidence>
<dbReference type="SUPFAM" id="SSF55021">
    <property type="entry name" value="ACT-like"/>
    <property type="match status" value="1"/>
</dbReference>